<dbReference type="GeneID" id="56029156"/>
<reference evidence="6 7" key="1">
    <citation type="submission" date="2020-07" db="EMBL/GenBank/DDBJ databases">
        <title>Gai3-2, isolated from salt lake.</title>
        <authorList>
            <person name="Cui H."/>
            <person name="Shi X."/>
        </authorList>
    </citation>
    <scope>NUCLEOTIDE SEQUENCE [LARGE SCALE GENOMIC DNA]</scope>
    <source>
        <strain evidence="6 7">Gai3-2</strain>
    </source>
</reference>
<dbReference type="EMBL" id="CP058529">
    <property type="protein sequence ID" value="QLG27854.1"/>
    <property type="molecule type" value="Genomic_DNA"/>
</dbReference>
<accession>A0A7D5K831</accession>
<protein>
    <submittedName>
        <fullName evidence="6">Carotenoid oxygenase family protein</fullName>
    </submittedName>
</protein>
<gene>
    <name evidence="6" type="ORF">HUG10_09945</name>
</gene>
<dbReference type="RefSeq" id="WP_179169429.1">
    <property type="nucleotide sequence ID" value="NZ_CP058529.1"/>
</dbReference>
<sequence length="480" mass="53305">MPNDTGYREGLRTQTEEVVDARLPVESPFPDWLRGTFVGNGPGQFEVGGRSLVHWFDPLAMLRRFRFDDEGVRYSNRFVRSRDYEYARERGGVRTPFPGTPADRPIWTRIKQALTGTFPDNPVIGVQRLGDEYLAVTESPWGIAFDPDTLETTGTVDLTAGLDCDLTLAHVHYDHDADAFLNLGVSYGRETTYTLFRRPADGGAPTPLTRLRFDEAPYVHSFGLTDEYAVITVNPFGLDTTALLKGVLTGGTFLDTFGPLDAPTRFVVLDRETGAHETTVEAPPAFVYHHANAYERGGEVVVDLVVFPDDWAVTGLTLENLRSATPELPTGDLVRYRLPLDGGEAERRRLHEGPVEFPMIDYRRYGGRPYRYTYLAETGCGSSLPTGIVKVDVETEQARRWRESGTYPGEPVFVPAPDADDEDDGVLLSVLLEPSEDRSVLVCFDAATLSEHGRAPLPHRLPYGFHGQFYGPTAPGRSMP</sequence>
<dbReference type="OrthoDB" id="199596at2157"/>
<dbReference type="PANTHER" id="PTHR10543">
    <property type="entry name" value="BETA-CAROTENE DIOXYGENASE"/>
    <property type="match status" value="1"/>
</dbReference>
<dbReference type="GO" id="GO:0046872">
    <property type="term" value="F:metal ion binding"/>
    <property type="evidence" value="ECO:0007669"/>
    <property type="project" value="UniProtKB-KW"/>
</dbReference>
<dbReference type="GO" id="GO:0010436">
    <property type="term" value="F:carotenoid dioxygenase activity"/>
    <property type="evidence" value="ECO:0007669"/>
    <property type="project" value="TreeGrafter"/>
</dbReference>
<comment type="cofactor">
    <cofactor evidence="1">
        <name>Fe(2+)</name>
        <dbReference type="ChEBI" id="CHEBI:29033"/>
    </cofactor>
</comment>
<dbReference type="InterPro" id="IPR004294">
    <property type="entry name" value="Carotenoid_Oase"/>
</dbReference>
<dbReference type="Pfam" id="PF03055">
    <property type="entry name" value="RPE65"/>
    <property type="match status" value="1"/>
</dbReference>
<organism evidence="6 7">
    <name type="scientific">Halorarum halophilum</name>
    <dbReference type="NCBI Taxonomy" id="2743090"/>
    <lineage>
        <taxon>Archaea</taxon>
        <taxon>Methanobacteriati</taxon>
        <taxon>Methanobacteriota</taxon>
        <taxon>Stenosarchaea group</taxon>
        <taxon>Halobacteria</taxon>
        <taxon>Halobacteriales</taxon>
        <taxon>Haloferacaceae</taxon>
        <taxon>Halorarum</taxon>
    </lineage>
</organism>
<dbReference type="PANTHER" id="PTHR10543:SF24">
    <property type="entry name" value="CAROTENOID ISOMEROOXYGENASE"/>
    <property type="match status" value="1"/>
</dbReference>
<evidence type="ECO:0000313" key="6">
    <source>
        <dbReference type="EMBL" id="QLG27854.1"/>
    </source>
</evidence>
<proteinExistence type="inferred from homology"/>
<evidence type="ECO:0000256" key="5">
    <source>
        <dbReference type="ARBA" id="ARBA00023004"/>
    </source>
</evidence>
<keyword evidence="7" id="KW-1185">Reference proteome</keyword>
<evidence type="ECO:0000256" key="2">
    <source>
        <dbReference type="ARBA" id="ARBA00006787"/>
    </source>
</evidence>
<dbReference type="GO" id="GO:0016121">
    <property type="term" value="P:carotene catabolic process"/>
    <property type="evidence" value="ECO:0007669"/>
    <property type="project" value="TreeGrafter"/>
</dbReference>
<evidence type="ECO:0000256" key="3">
    <source>
        <dbReference type="ARBA" id="ARBA00022723"/>
    </source>
</evidence>
<evidence type="ECO:0000256" key="1">
    <source>
        <dbReference type="ARBA" id="ARBA00001954"/>
    </source>
</evidence>
<dbReference type="KEGG" id="halg:HUG10_09945"/>
<evidence type="ECO:0000256" key="4">
    <source>
        <dbReference type="ARBA" id="ARBA00023002"/>
    </source>
</evidence>
<evidence type="ECO:0000313" key="7">
    <source>
        <dbReference type="Proteomes" id="UP000509750"/>
    </source>
</evidence>
<name>A0A7D5K831_9EURY</name>
<comment type="similarity">
    <text evidence="2">Belongs to the carotenoid oxygenase family.</text>
</comment>
<keyword evidence="3" id="KW-0479">Metal-binding</keyword>
<keyword evidence="4" id="KW-0560">Oxidoreductase</keyword>
<dbReference type="Proteomes" id="UP000509750">
    <property type="component" value="Chromosome"/>
</dbReference>
<keyword evidence="5" id="KW-0408">Iron</keyword>
<dbReference type="AlphaFoldDB" id="A0A7D5K831"/>